<accession>A0A813EV04</accession>
<organism evidence="1 2">
    <name type="scientific">Polarella glacialis</name>
    <name type="common">Dinoflagellate</name>
    <dbReference type="NCBI Taxonomy" id="89957"/>
    <lineage>
        <taxon>Eukaryota</taxon>
        <taxon>Sar</taxon>
        <taxon>Alveolata</taxon>
        <taxon>Dinophyceae</taxon>
        <taxon>Suessiales</taxon>
        <taxon>Suessiaceae</taxon>
        <taxon>Polarella</taxon>
    </lineage>
</organism>
<comment type="caution">
    <text evidence="1">The sequence shown here is derived from an EMBL/GenBank/DDBJ whole genome shotgun (WGS) entry which is preliminary data.</text>
</comment>
<dbReference type="AlphaFoldDB" id="A0A813EV04"/>
<gene>
    <name evidence="1" type="ORF">PGLA1383_LOCUS23112</name>
</gene>
<dbReference type="EMBL" id="CAJNNV010017179">
    <property type="protein sequence ID" value="CAE8604973.1"/>
    <property type="molecule type" value="Genomic_DNA"/>
</dbReference>
<evidence type="ECO:0000313" key="1">
    <source>
        <dbReference type="EMBL" id="CAE8604973.1"/>
    </source>
</evidence>
<proteinExistence type="predicted"/>
<dbReference type="Proteomes" id="UP000654075">
    <property type="component" value="Unassembled WGS sequence"/>
</dbReference>
<feature type="non-terminal residue" evidence="1">
    <location>
        <position position="1"/>
    </location>
</feature>
<sequence length="79" mass="8843">SNYYSTGPADADLEITLGNLTAAKPGDEVHVQWWAPRASETTWNPLQSIDGCSVYWRMSRAYPKYDESDFNGGNVKVNE</sequence>
<protein>
    <submittedName>
        <fullName evidence="1">Uncharacterized protein</fullName>
    </submittedName>
</protein>
<evidence type="ECO:0000313" key="2">
    <source>
        <dbReference type="Proteomes" id="UP000654075"/>
    </source>
</evidence>
<keyword evidence="2" id="KW-1185">Reference proteome</keyword>
<feature type="non-terminal residue" evidence="1">
    <location>
        <position position="79"/>
    </location>
</feature>
<reference evidence="1" key="1">
    <citation type="submission" date="2021-02" db="EMBL/GenBank/DDBJ databases">
        <authorList>
            <person name="Dougan E. K."/>
            <person name="Rhodes N."/>
            <person name="Thang M."/>
            <person name="Chan C."/>
        </authorList>
    </citation>
    <scope>NUCLEOTIDE SEQUENCE</scope>
</reference>
<name>A0A813EV04_POLGL</name>